<dbReference type="PROSITE" id="PS50011">
    <property type="entry name" value="PROTEIN_KINASE_DOM"/>
    <property type="match status" value="1"/>
</dbReference>
<comment type="catalytic activity">
    <reaction evidence="9">
        <text>L-threonyl-[protein] + ATP = O-phospho-L-threonyl-[protein] + ADP + H(+)</text>
        <dbReference type="Rhea" id="RHEA:46608"/>
        <dbReference type="Rhea" id="RHEA-COMP:11060"/>
        <dbReference type="Rhea" id="RHEA-COMP:11605"/>
        <dbReference type="ChEBI" id="CHEBI:15378"/>
        <dbReference type="ChEBI" id="CHEBI:30013"/>
        <dbReference type="ChEBI" id="CHEBI:30616"/>
        <dbReference type="ChEBI" id="CHEBI:61977"/>
        <dbReference type="ChEBI" id="CHEBI:456216"/>
        <dbReference type="EC" id="2.7.11.1"/>
    </reaction>
</comment>
<evidence type="ECO:0000256" key="5">
    <source>
        <dbReference type="ARBA" id="ARBA00022679"/>
    </source>
</evidence>
<evidence type="ECO:0000256" key="4">
    <source>
        <dbReference type="ARBA" id="ARBA00022553"/>
    </source>
</evidence>
<feature type="binding site" evidence="11">
    <location>
        <position position="92"/>
    </location>
    <ligand>
        <name>ATP</name>
        <dbReference type="ChEBI" id="CHEBI:30616"/>
    </ligand>
</feature>
<evidence type="ECO:0000256" key="11">
    <source>
        <dbReference type="PROSITE-ProRule" id="PRU10141"/>
    </source>
</evidence>
<feature type="domain" description="Protein kinase" evidence="13">
    <location>
        <begin position="63"/>
        <end position="324"/>
    </location>
</feature>
<dbReference type="SMART" id="SM00220">
    <property type="entry name" value="S_TKc"/>
    <property type="match status" value="1"/>
</dbReference>
<dbReference type="CDD" id="cd05123">
    <property type="entry name" value="STKc_AGC"/>
    <property type="match status" value="1"/>
</dbReference>
<keyword evidence="5" id="KW-0808">Transferase</keyword>
<evidence type="ECO:0000256" key="1">
    <source>
        <dbReference type="ARBA" id="ARBA00009903"/>
    </source>
</evidence>
<organism evidence="14 15">
    <name type="scientific">Paramecium primaurelia</name>
    <dbReference type="NCBI Taxonomy" id="5886"/>
    <lineage>
        <taxon>Eukaryota</taxon>
        <taxon>Sar</taxon>
        <taxon>Alveolata</taxon>
        <taxon>Ciliophora</taxon>
        <taxon>Intramacronucleata</taxon>
        <taxon>Oligohymenophorea</taxon>
        <taxon>Peniculida</taxon>
        <taxon>Parameciidae</taxon>
        <taxon>Paramecium</taxon>
    </lineage>
</organism>
<dbReference type="Proteomes" id="UP000688137">
    <property type="component" value="Unassembled WGS sequence"/>
</dbReference>
<protein>
    <recommendedName>
        <fullName evidence="2">non-specific serine/threonine protein kinase</fullName>
        <ecNumber evidence="2">2.7.11.1</ecNumber>
    </recommendedName>
</protein>
<keyword evidence="6 11" id="KW-0547">Nucleotide-binding</keyword>
<dbReference type="GO" id="GO:0005524">
    <property type="term" value="F:ATP binding"/>
    <property type="evidence" value="ECO:0007669"/>
    <property type="project" value="UniProtKB-UniRule"/>
</dbReference>
<dbReference type="InterPro" id="IPR045270">
    <property type="entry name" value="STKc_AGC"/>
</dbReference>
<evidence type="ECO:0000313" key="15">
    <source>
        <dbReference type="Proteomes" id="UP000688137"/>
    </source>
</evidence>
<dbReference type="EMBL" id="CAJJDM010000001">
    <property type="protein sequence ID" value="CAD8042917.1"/>
    <property type="molecule type" value="Genomic_DNA"/>
</dbReference>
<keyword evidence="3 12" id="KW-0723">Serine/threonine-protein kinase</keyword>
<gene>
    <name evidence="14" type="ORF">PPRIM_AZ9-3.1.T0040136</name>
</gene>
<comment type="caution">
    <text evidence="14">The sequence shown here is derived from an EMBL/GenBank/DDBJ whole genome shotgun (WGS) entry which is preliminary data.</text>
</comment>
<evidence type="ECO:0000256" key="6">
    <source>
        <dbReference type="ARBA" id="ARBA00022741"/>
    </source>
</evidence>
<evidence type="ECO:0000256" key="10">
    <source>
        <dbReference type="ARBA" id="ARBA00048679"/>
    </source>
</evidence>
<sequence>MGNFCPKFDAHSEKSSIANIKTEEVEQTKLRVTQPIQSSHTLVTSSNALTVRKSKGQISRDDFIPIDKLGQGAFGIVFKVRQKTTNKIYAMKQIRKEKIFKNKLENNTVLERNVLKQSKHPFIVRLKYAFQTNSHIFFVMEYIAGGEFYNIFEQVRVGFPENVVKFVAAEVVLALEYLNTKLNVIYRDLKPENLLLTTTGHVKLTDFGLATMRRENGEKSYTVAGTAEYLAPEIVNKSGHSYEVDIWTLGILIYEMINGFTPFRDSKNDFKVISQKIIENQPIYPEKMSQQSVDLIKSILQTNPSERLGVKGDGYAELKRHQFFNGIIWDQIYNLKVTSPLKTFAERNTKKMNLISKQPQNFQNTPSNPQSLKHKIDGITFDGEGGTLSSHF</sequence>
<evidence type="ECO:0000313" key="14">
    <source>
        <dbReference type="EMBL" id="CAD8042917.1"/>
    </source>
</evidence>
<dbReference type="FunFam" id="1.10.510.10:FF:000210">
    <property type="entry name" value="Non-specific serine/threonine protein kinase"/>
    <property type="match status" value="1"/>
</dbReference>
<reference evidence="14" key="1">
    <citation type="submission" date="2021-01" db="EMBL/GenBank/DDBJ databases">
        <authorList>
            <consortium name="Genoscope - CEA"/>
            <person name="William W."/>
        </authorList>
    </citation>
    <scope>NUCLEOTIDE SEQUENCE</scope>
</reference>
<evidence type="ECO:0000256" key="9">
    <source>
        <dbReference type="ARBA" id="ARBA00047899"/>
    </source>
</evidence>
<evidence type="ECO:0000256" key="12">
    <source>
        <dbReference type="RuleBase" id="RU000304"/>
    </source>
</evidence>
<evidence type="ECO:0000259" key="13">
    <source>
        <dbReference type="PROSITE" id="PS50011"/>
    </source>
</evidence>
<comment type="similarity">
    <text evidence="1">Belongs to the protein kinase superfamily. AGC Ser/Thr protein kinase family.</text>
</comment>
<accession>A0A8S1JN05</accession>
<dbReference type="PANTHER" id="PTHR24351">
    <property type="entry name" value="RIBOSOMAL PROTEIN S6 KINASE"/>
    <property type="match status" value="1"/>
</dbReference>
<evidence type="ECO:0000256" key="7">
    <source>
        <dbReference type="ARBA" id="ARBA00022777"/>
    </source>
</evidence>
<name>A0A8S1JN05_PARPR</name>
<dbReference type="PROSITE" id="PS00108">
    <property type="entry name" value="PROTEIN_KINASE_ST"/>
    <property type="match status" value="1"/>
</dbReference>
<dbReference type="PROSITE" id="PS00107">
    <property type="entry name" value="PROTEIN_KINASE_ATP"/>
    <property type="match status" value="1"/>
</dbReference>
<dbReference type="FunFam" id="3.30.200.20:FF:000524">
    <property type="entry name" value="Non-specific serine/threonine protein kinase"/>
    <property type="match status" value="1"/>
</dbReference>
<dbReference type="GO" id="GO:0004674">
    <property type="term" value="F:protein serine/threonine kinase activity"/>
    <property type="evidence" value="ECO:0007669"/>
    <property type="project" value="UniProtKB-KW"/>
</dbReference>
<evidence type="ECO:0000256" key="3">
    <source>
        <dbReference type="ARBA" id="ARBA00022527"/>
    </source>
</evidence>
<dbReference type="EC" id="2.7.11.1" evidence="2"/>
<dbReference type="InterPro" id="IPR017441">
    <property type="entry name" value="Protein_kinase_ATP_BS"/>
</dbReference>
<dbReference type="AlphaFoldDB" id="A0A8S1JN05"/>
<keyword evidence="8 11" id="KW-0067">ATP-binding</keyword>
<dbReference type="InterPro" id="IPR000719">
    <property type="entry name" value="Prot_kinase_dom"/>
</dbReference>
<keyword evidence="7" id="KW-0418">Kinase</keyword>
<evidence type="ECO:0000256" key="8">
    <source>
        <dbReference type="ARBA" id="ARBA00022840"/>
    </source>
</evidence>
<keyword evidence="4" id="KW-0597">Phosphoprotein</keyword>
<dbReference type="InterPro" id="IPR008271">
    <property type="entry name" value="Ser/Thr_kinase_AS"/>
</dbReference>
<comment type="catalytic activity">
    <reaction evidence="10">
        <text>L-seryl-[protein] + ATP = O-phospho-L-seryl-[protein] + ADP + H(+)</text>
        <dbReference type="Rhea" id="RHEA:17989"/>
        <dbReference type="Rhea" id="RHEA-COMP:9863"/>
        <dbReference type="Rhea" id="RHEA-COMP:11604"/>
        <dbReference type="ChEBI" id="CHEBI:15378"/>
        <dbReference type="ChEBI" id="CHEBI:29999"/>
        <dbReference type="ChEBI" id="CHEBI:30616"/>
        <dbReference type="ChEBI" id="CHEBI:83421"/>
        <dbReference type="ChEBI" id="CHEBI:456216"/>
        <dbReference type="EC" id="2.7.11.1"/>
    </reaction>
</comment>
<keyword evidence="15" id="KW-1185">Reference proteome</keyword>
<evidence type="ECO:0000256" key="2">
    <source>
        <dbReference type="ARBA" id="ARBA00012513"/>
    </source>
</evidence>
<dbReference type="Pfam" id="PF00069">
    <property type="entry name" value="Pkinase"/>
    <property type="match status" value="1"/>
</dbReference>
<proteinExistence type="inferred from homology"/>